<keyword evidence="2" id="KW-0614">Plasmid</keyword>
<dbReference type="RefSeq" id="WP_176454864.1">
    <property type="nucleotide sequence ID" value="NZ_LK031773.1"/>
</dbReference>
<gene>
    <name evidence="2" type="ORF">CSEC_p0074</name>
</gene>
<dbReference type="Pfam" id="PF22479">
    <property type="entry name" value="Pam3_gp18"/>
    <property type="match status" value="1"/>
</dbReference>
<feature type="domain" description="Cyanophage baseplate Pam3 plug gp18" evidence="1">
    <location>
        <begin position="1"/>
        <end position="100"/>
    </location>
</feature>
<sequence>MQIIPFKEPAQWQEQIELDNQTFVLSFRWNAMNEYWVMDILTRDLVPIILGIKVVANYNLTSQYVNDGKPTGDIVCQNIIGGEGKIQRLDMGEVTELIYYSLGEFA</sequence>
<protein>
    <recommendedName>
        <fullName evidence="1">Cyanophage baseplate Pam3 plug gp18 domain-containing protein</fullName>
    </recommendedName>
</protein>
<evidence type="ECO:0000313" key="2">
    <source>
        <dbReference type="EMBL" id="CDR35345.1"/>
    </source>
</evidence>
<reference evidence="2" key="1">
    <citation type="submission" date="2013-12" db="EMBL/GenBank/DDBJ databases">
        <authorList>
            <person name="Li W."/>
            <person name="Chetelat R.T."/>
        </authorList>
    </citation>
    <scope>NUCLEOTIDE SEQUENCE</scope>
    <source>
        <strain evidence="2">CRIB-18</strain>
        <plasmid evidence="2">1</plasmid>
    </source>
</reference>
<reference evidence="2" key="2">
    <citation type="submission" date="2014-09" db="EMBL/GenBank/DDBJ databases">
        <title>Criblamydia sequanensis harbors a mega-plasmid encoding arsenite resistance.</title>
        <authorList>
            <person name="Bertelli C."/>
            <person name="Goesmann A."/>
            <person name="Greub G."/>
        </authorList>
    </citation>
    <scope>NUCLEOTIDE SEQUENCE [LARGE SCALE GENOMIC DNA]</scope>
    <source>
        <strain evidence="2">CRIB-18</strain>
        <plasmid evidence="2">1</plasmid>
    </source>
</reference>
<name>A0A090E4E5_9BACT</name>
<dbReference type="EMBL" id="LK031773">
    <property type="protein sequence ID" value="CDR35345.1"/>
    <property type="molecule type" value="Genomic_DNA"/>
</dbReference>
<evidence type="ECO:0000259" key="1">
    <source>
        <dbReference type="Pfam" id="PF22479"/>
    </source>
</evidence>
<accession>A0A090E4E5</accession>
<geneLocation type="plasmid" evidence="2">
    <name>1</name>
</geneLocation>
<proteinExistence type="predicted"/>
<organism evidence="2">
    <name type="scientific">Candidatus Criblamydia sequanensis CRIB-18</name>
    <dbReference type="NCBI Taxonomy" id="1437425"/>
    <lineage>
        <taxon>Bacteria</taxon>
        <taxon>Pseudomonadati</taxon>
        <taxon>Chlamydiota</taxon>
        <taxon>Chlamydiia</taxon>
        <taxon>Parachlamydiales</taxon>
        <taxon>Candidatus Criblamydiaceae</taxon>
        <taxon>Candidatus Criblamydia</taxon>
    </lineage>
</organism>
<dbReference type="AlphaFoldDB" id="A0A090E4E5"/>
<dbReference type="InterPro" id="IPR054252">
    <property type="entry name" value="Pam3_gp18"/>
</dbReference>